<evidence type="ECO:0000313" key="3">
    <source>
        <dbReference type="Proteomes" id="UP001055057"/>
    </source>
</evidence>
<dbReference type="PROSITE" id="PS51257">
    <property type="entry name" value="PROKAR_LIPOPROTEIN"/>
    <property type="match status" value="1"/>
</dbReference>
<reference evidence="2" key="2">
    <citation type="submission" date="2021-08" db="EMBL/GenBank/DDBJ databases">
        <authorList>
            <person name="Tani A."/>
            <person name="Ola A."/>
            <person name="Ogura Y."/>
            <person name="Katsura K."/>
            <person name="Hayashi T."/>
        </authorList>
    </citation>
    <scope>NUCLEOTIDE SEQUENCE</scope>
    <source>
        <strain evidence="2">DSM 23632</strain>
    </source>
</reference>
<evidence type="ECO:0008006" key="4">
    <source>
        <dbReference type="Google" id="ProtNLM"/>
    </source>
</evidence>
<dbReference type="Proteomes" id="UP001055057">
    <property type="component" value="Unassembled WGS sequence"/>
</dbReference>
<keyword evidence="1" id="KW-1133">Transmembrane helix</keyword>
<proteinExistence type="predicted"/>
<dbReference type="RefSeq" id="WP_238182417.1">
    <property type="nucleotide sequence ID" value="NZ_BPRB01000099.1"/>
</dbReference>
<sequence length="181" mass="19008">MALRPLRRGFARDAGGGAIVEFAFLATILLACTAGAVDVISISGFNREIERTTKQVAGLVTSCPSSATAGYGSCITDTIQQYTARKANTLIRYPTMALSIVQVNEISGAIRVCTGTATYLESDVQTKALAVLSEKDLAVVVVMSMTYTPLFSAISQIFTGSTTSTLRGYTIAVQASNTVAC</sequence>
<evidence type="ECO:0000256" key="1">
    <source>
        <dbReference type="SAM" id="Phobius"/>
    </source>
</evidence>
<feature type="transmembrane region" description="Helical" evidence="1">
    <location>
        <begin position="22"/>
        <end position="45"/>
    </location>
</feature>
<dbReference type="EMBL" id="BPRB01000099">
    <property type="protein sequence ID" value="GJE59860.1"/>
    <property type="molecule type" value="Genomic_DNA"/>
</dbReference>
<reference evidence="2" key="1">
    <citation type="journal article" date="2021" name="Front. Microbiol.">
        <title>Comprehensive Comparative Genomics and Phenotyping of Methylobacterium Species.</title>
        <authorList>
            <person name="Alessa O."/>
            <person name="Ogura Y."/>
            <person name="Fujitani Y."/>
            <person name="Takami H."/>
            <person name="Hayashi T."/>
            <person name="Sahin N."/>
            <person name="Tani A."/>
        </authorList>
    </citation>
    <scope>NUCLEOTIDE SEQUENCE</scope>
    <source>
        <strain evidence="2">DSM 23632</strain>
    </source>
</reference>
<keyword evidence="1" id="KW-0472">Membrane</keyword>
<comment type="caution">
    <text evidence="2">The sequence shown here is derived from an EMBL/GenBank/DDBJ whole genome shotgun (WGS) entry which is preliminary data.</text>
</comment>
<evidence type="ECO:0000313" key="2">
    <source>
        <dbReference type="EMBL" id="GJE59860.1"/>
    </source>
</evidence>
<keyword evidence="3" id="KW-1185">Reference proteome</keyword>
<accession>A0ABQ4TX74</accession>
<organism evidence="2 3">
    <name type="scientific">Methylobacterium trifolii</name>
    <dbReference type="NCBI Taxonomy" id="1003092"/>
    <lineage>
        <taxon>Bacteria</taxon>
        <taxon>Pseudomonadati</taxon>
        <taxon>Pseudomonadota</taxon>
        <taxon>Alphaproteobacteria</taxon>
        <taxon>Hyphomicrobiales</taxon>
        <taxon>Methylobacteriaceae</taxon>
        <taxon>Methylobacterium</taxon>
    </lineage>
</organism>
<keyword evidence="1" id="KW-0812">Transmembrane</keyword>
<gene>
    <name evidence="2" type="ORF">MPOCJGCO_1962</name>
</gene>
<protein>
    <recommendedName>
        <fullName evidence="4">Pilus assembly protein</fullName>
    </recommendedName>
</protein>
<name>A0ABQ4TX74_9HYPH</name>